<dbReference type="AlphaFoldDB" id="A0A0A1YNW1"/>
<proteinExistence type="predicted"/>
<evidence type="ECO:0000313" key="2">
    <source>
        <dbReference type="EMBL" id="KFX70643.1"/>
    </source>
</evidence>
<dbReference type="eggNOG" id="COG3239">
    <property type="taxonomic scope" value="Bacteria"/>
</dbReference>
<keyword evidence="3" id="KW-1185">Reference proteome</keyword>
<accession>A0A0A1YNW1</accession>
<dbReference type="Proteomes" id="UP000030063">
    <property type="component" value="Unassembled WGS sequence"/>
</dbReference>
<protein>
    <recommendedName>
        <fullName evidence="4">Fatty acid desaturase domain-containing protein</fullName>
    </recommendedName>
</protein>
<reference evidence="2 3" key="1">
    <citation type="journal article" date="2014" name="Genome Announc.">
        <title>Draft Genome Sequence of Petroleum Oil-Degrading Marine Bacterium Pseudomonas taeanensis Strain MS-3, Isolated from a Crude Oil-Contaminated Seashore.</title>
        <authorList>
            <person name="Lee S.Y."/>
            <person name="Kim S.H."/>
            <person name="Lee D.G."/>
            <person name="Shin S."/>
            <person name="Yun S.H."/>
            <person name="Choi C.W."/>
            <person name="Chung Y.H."/>
            <person name="Choi J.S."/>
            <person name="Kahng H.Y."/>
            <person name="Kim S.I."/>
        </authorList>
    </citation>
    <scope>NUCLEOTIDE SEQUENCE [LARGE SCALE GENOMIC DNA]</scope>
    <source>
        <strain evidence="2 3">MS-3</strain>
    </source>
</reference>
<gene>
    <name evidence="2" type="ORF">TMS3_0101490</name>
</gene>
<keyword evidence="1" id="KW-0812">Transmembrane</keyword>
<feature type="transmembrane region" description="Helical" evidence="1">
    <location>
        <begin position="61"/>
        <end position="80"/>
    </location>
</feature>
<dbReference type="EMBL" id="AWSQ01000001">
    <property type="protein sequence ID" value="KFX70643.1"/>
    <property type="molecule type" value="Genomic_DNA"/>
</dbReference>
<dbReference type="OrthoDB" id="1550403at2"/>
<evidence type="ECO:0008006" key="4">
    <source>
        <dbReference type="Google" id="ProtNLM"/>
    </source>
</evidence>
<dbReference type="STRING" id="1395571.TMS3_0101490"/>
<evidence type="ECO:0000256" key="1">
    <source>
        <dbReference type="SAM" id="Phobius"/>
    </source>
</evidence>
<organism evidence="2 3">
    <name type="scientific">Pseudomonas taeanensis MS-3</name>
    <dbReference type="NCBI Taxonomy" id="1395571"/>
    <lineage>
        <taxon>Bacteria</taxon>
        <taxon>Pseudomonadati</taxon>
        <taxon>Pseudomonadota</taxon>
        <taxon>Gammaproteobacteria</taxon>
        <taxon>Pseudomonadales</taxon>
        <taxon>Pseudomonadaceae</taxon>
        <taxon>Pseudomonas</taxon>
    </lineage>
</organism>
<comment type="caution">
    <text evidence="2">The sequence shown here is derived from an EMBL/GenBank/DDBJ whole genome shotgun (WGS) entry which is preliminary data.</text>
</comment>
<name>A0A0A1YNW1_9PSED</name>
<feature type="transmembrane region" description="Helical" evidence="1">
    <location>
        <begin position="227"/>
        <end position="252"/>
    </location>
</feature>
<keyword evidence="1" id="KW-1133">Transmembrane helix</keyword>
<sequence length="413" mass="48059">MDRHDPVGQRTEYCQYGPQGDVRASYAHLPWQGLWTWLTGKGQALTPEALEHAANDRGERFLLVHLLFTWSVIIAILVLGGYVLQGAFSAAATVLLVLVGWVLMVNRLRSMQATFHYLTHGAVLKNKRRAQRYAKVFLTTPLLYQDWDSYNQSHVREHHNIKVLCSEDDPDQAFIRRQGFYPGMPESIYWWRVCCTPFRPRYLWRQWRTTLLDSFVRPPRSELLLRWTFWSVLLGGLWAVDGLAAFALMYAIPRALLFEHSMWLQLFTEHLWFYQREAQRNDKAHYGRLTWGRFQGRRPPREGLAAQCVWALQGLLFDLPVRLYVYPQDLPNHDAHHRRPNIHYRHIANYRASVEREPSPYGPYLEVWGFMAGLYVIRDHLCRGVREPFTPHEPATAASAITGPVPQADIQGA</sequence>
<evidence type="ECO:0000313" key="3">
    <source>
        <dbReference type="Proteomes" id="UP000030063"/>
    </source>
</evidence>
<feature type="transmembrane region" description="Helical" evidence="1">
    <location>
        <begin position="86"/>
        <end position="105"/>
    </location>
</feature>
<keyword evidence="1" id="KW-0472">Membrane</keyword>
<dbReference type="RefSeq" id="WP_025163461.1">
    <property type="nucleotide sequence ID" value="NZ_AWSQ01000001.1"/>
</dbReference>